<gene>
    <name evidence="3" type="ORF">HGRIS_004643</name>
</gene>
<feature type="compositionally biased region" description="Basic residues" evidence="1">
    <location>
        <begin position="292"/>
        <end position="302"/>
    </location>
</feature>
<evidence type="ECO:0000313" key="4">
    <source>
        <dbReference type="Proteomes" id="UP001556367"/>
    </source>
</evidence>
<name>A0ABR3JCH0_9AGAR</name>
<feature type="compositionally biased region" description="Low complexity" evidence="1">
    <location>
        <begin position="266"/>
        <end position="276"/>
    </location>
</feature>
<feature type="signal peptide" evidence="2">
    <location>
        <begin position="1"/>
        <end position="17"/>
    </location>
</feature>
<keyword evidence="2" id="KW-0732">Signal</keyword>
<sequence>MRYSIFFTTAVAGTALAAPHMTWHDKRAKTFVCDKNLKIQLRVDPNNGRDVSKQTCLDVNNQNAPYYQYATGAAAATATTTSTAPETAKCEHIVEMQFLVDVLQSKGGACEQLKALTDIGERQAFRQRFREVGDIINNRPNLVFVDDELETAKGLLVNKMKAGLTFNSRADANTLAAVDDFLNNLTSDRSERVAKDLDTKIAKLFPGTTEKVITRVDYMKQFARDPFGTCQAGPSNSMSKRAPKNSKACQRPSKPPAAAPRKGKPSKNSPNKPQPGGRKAKPAVRKPTPAVRKPKPAARKSKSPADRKPKPIARKPKAPAPKAGPVKPAKKGSKRDELMELVNLLGRGYELEDIAVERRDAVWDGDEDMKRSLAWQEAEMEERDIAGNLEGNVKRGADEDLEILERGLYEDLESLD</sequence>
<feature type="region of interest" description="Disordered" evidence="1">
    <location>
        <begin position="229"/>
        <end position="336"/>
    </location>
</feature>
<dbReference type="Proteomes" id="UP001556367">
    <property type="component" value="Unassembled WGS sequence"/>
</dbReference>
<organism evidence="3 4">
    <name type="scientific">Hohenbuehelia grisea</name>
    <dbReference type="NCBI Taxonomy" id="104357"/>
    <lineage>
        <taxon>Eukaryota</taxon>
        <taxon>Fungi</taxon>
        <taxon>Dikarya</taxon>
        <taxon>Basidiomycota</taxon>
        <taxon>Agaricomycotina</taxon>
        <taxon>Agaricomycetes</taxon>
        <taxon>Agaricomycetidae</taxon>
        <taxon>Agaricales</taxon>
        <taxon>Pleurotineae</taxon>
        <taxon>Pleurotaceae</taxon>
        <taxon>Hohenbuehelia</taxon>
    </lineage>
</organism>
<protein>
    <submittedName>
        <fullName evidence="3">Uncharacterized protein</fullName>
    </submittedName>
</protein>
<evidence type="ECO:0000256" key="1">
    <source>
        <dbReference type="SAM" id="MobiDB-lite"/>
    </source>
</evidence>
<comment type="caution">
    <text evidence="3">The sequence shown here is derived from an EMBL/GenBank/DDBJ whole genome shotgun (WGS) entry which is preliminary data.</text>
</comment>
<reference evidence="4" key="1">
    <citation type="submission" date="2024-06" db="EMBL/GenBank/DDBJ databases">
        <title>Multi-omics analyses provide insights into the biosynthesis of the anticancer antibiotic pleurotin in Hohenbuehelia grisea.</title>
        <authorList>
            <person name="Weaver J.A."/>
            <person name="Alberti F."/>
        </authorList>
    </citation>
    <scope>NUCLEOTIDE SEQUENCE [LARGE SCALE GENOMIC DNA]</scope>
    <source>
        <strain evidence="4">T-177</strain>
    </source>
</reference>
<feature type="chain" id="PRO_5045516820" evidence="2">
    <location>
        <begin position="18"/>
        <end position="416"/>
    </location>
</feature>
<proteinExistence type="predicted"/>
<evidence type="ECO:0000313" key="3">
    <source>
        <dbReference type="EMBL" id="KAL0953404.1"/>
    </source>
</evidence>
<evidence type="ECO:0000256" key="2">
    <source>
        <dbReference type="SAM" id="SignalP"/>
    </source>
</evidence>
<keyword evidence="4" id="KW-1185">Reference proteome</keyword>
<accession>A0ABR3JCH0</accession>
<dbReference type="EMBL" id="JASNQZ010000008">
    <property type="protein sequence ID" value="KAL0953404.1"/>
    <property type="molecule type" value="Genomic_DNA"/>
</dbReference>